<dbReference type="RefSeq" id="WP_276645692.1">
    <property type="nucleotide sequence ID" value="NZ_JAAYSM010000017.1"/>
</dbReference>
<dbReference type="CDD" id="cd00592">
    <property type="entry name" value="HTH_MerR-like"/>
    <property type="match status" value="1"/>
</dbReference>
<evidence type="ECO:0000313" key="4">
    <source>
        <dbReference type="Proteomes" id="UP000541058"/>
    </source>
</evidence>
<comment type="caution">
    <text evidence="3">The sequence shown here is derived from an EMBL/GenBank/DDBJ whole genome shotgun (WGS) entry which is preliminary data.</text>
</comment>
<dbReference type="Gene3D" id="1.10.1660.10">
    <property type="match status" value="1"/>
</dbReference>
<evidence type="ECO:0000259" key="2">
    <source>
        <dbReference type="PROSITE" id="PS50937"/>
    </source>
</evidence>
<dbReference type="InterPro" id="IPR009061">
    <property type="entry name" value="DNA-bd_dom_put_sf"/>
</dbReference>
<dbReference type="AlphaFoldDB" id="A0A7X8C286"/>
<name>A0A7X8C286_9LACT</name>
<dbReference type="EMBL" id="JAAYSM010000017">
    <property type="protein sequence ID" value="NLJ17340.1"/>
    <property type="molecule type" value="Genomic_DNA"/>
</dbReference>
<evidence type="ECO:0000313" key="3">
    <source>
        <dbReference type="EMBL" id="NLJ17340.1"/>
    </source>
</evidence>
<dbReference type="GO" id="GO:0003677">
    <property type="term" value="F:DNA binding"/>
    <property type="evidence" value="ECO:0007669"/>
    <property type="project" value="UniProtKB-KW"/>
</dbReference>
<dbReference type="SUPFAM" id="SSF46955">
    <property type="entry name" value="Putative DNA-binding domain"/>
    <property type="match status" value="1"/>
</dbReference>
<gene>
    <name evidence="3" type="ORF">GX355_00610</name>
</gene>
<proteinExistence type="predicted"/>
<accession>A0A7X8C286</accession>
<dbReference type="InterPro" id="IPR047057">
    <property type="entry name" value="MerR_fam"/>
</dbReference>
<keyword evidence="1" id="KW-0238">DNA-binding</keyword>
<reference evidence="3 4" key="1">
    <citation type="journal article" date="2020" name="Biotechnol. Biofuels">
        <title>New insights from the biogas microbiome by comprehensive genome-resolved metagenomics of nearly 1600 species originating from multiple anaerobic digesters.</title>
        <authorList>
            <person name="Campanaro S."/>
            <person name="Treu L."/>
            <person name="Rodriguez-R L.M."/>
            <person name="Kovalovszki A."/>
            <person name="Ziels R.M."/>
            <person name="Maus I."/>
            <person name="Zhu X."/>
            <person name="Kougias P.G."/>
            <person name="Basile A."/>
            <person name="Luo G."/>
            <person name="Schluter A."/>
            <person name="Konstantinidis K.T."/>
            <person name="Angelidaki I."/>
        </authorList>
    </citation>
    <scope>NUCLEOTIDE SEQUENCE [LARGE SCALE GENOMIC DNA]</scope>
    <source>
        <strain evidence="3">AS23ysBPME_34</strain>
    </source>
</reference>
<sequence length="124" mass="14605">MKIGELSKRSQTTIDTIRYYEKLGLIIPDRTHYQKEYSESDLELLALIATFKSVGFKLNELQLLMTLERKYLTLEQILSMEKKDLDQLTQLIISKQQEIAYQKEAVLRAEQLLSKIRKKLEVIK</sequence>
<dbReference type="Pfam" id="PF13411">
    <property type="entry name" value="MerR_1"/>
    <property type="match status" value="1"/>
</dbReference>
<protein>
    <submittedName>
        <fullName evidence="3">MerR family transcriptional regulator</fullName>
    </submittedName>
</protein>
<organism evidence="3 4">
    <name type="scientific">Globicatella sulfidifaciens</name>
    <dbReference type="NCBI Taxonomy" id="136093"/>
    <lineage>
        <taxon>Bacteria</taxon>
        <taxon>Bacillati</taxon>
        <taxon>Bacillota</taxon>
        <taxon>Bacilli</taxon>
        <taxon>Lactobacillales</taxon>
        <taxon>Aerococcaceae</taxon>
        <taxon>Globicatella</taxon>
    </lineage>
</organism>
<dbReference type="InterPro" id="IPR000551">
    <property type="entry name" value="MerR-type_HTH_dom"/>
</dbReference>
<dbReference type="PANTHER" id="PTHR30204">
    <property type="entry name" value="REDOX-CYCLING DRUG-SENSING TRANSCRIPTIONAL ACTIVATOR SOXR"/>
    <property type="match status" value="1"/>
</dbReference>
<feature type="domain" description="HTH merR-type" evidence="2">
    <location>
        <begin position="1"/>
        <end position="67"/>
    </location>
</feature>
<evidence type="ECO:0000256" key="1">
    <source>
        <dbReference type="ARBA" id="ARBA00023125"/>
    </source>
</evidence>
<dbReference type="GO" id="GO:0003700">
    <property type="term" value="F:DNA-binding transcription factor activity"/>
    <property type="evidence" value="ECO:0007669"/>
    <property type="project" value="InterPro"/>
</dbReference>
<dbReference type="PANTHER" id="PTHR30204:SF96">
    <property type="entry name" value="CHROMOSOME-ANCHORING PROTEIN RACA"/>
    <property type="match status" value="1"/>
</dbReference>
<dbReference type="Proteomes" id="UP000541058">
    <property type="component" value="Unassembled WGS sequence"/>
</dbReference>
<dbReference type="SMART" id="SM00422">
    <property type="entry name" value="HTH_MERR"/>
    <property type="match status" value="1"/>
</dbReference>
<dbReference type="PROSITE" id="PS50937">
    <property type="entry name" value="HTH_MERR_2"/>
    <property type="match status" value="1"/>
</dbReference>